<sequence>MESHELLQMGASTGGPRHQVQNRRHQRSISRIRRPHNYGHRSHSGVSCCVKYLVFSFNVIFWIVGFLMIAAGVWAQVEKNNPYTQLNRLSKFYLDPALMLIIIGTLTFAIGFSGCIGALRENTFFLTIYSTLLGLLLLAEIGIAVTGFVSKDWIETELKTRLDDMVILYRDDPDLQTLIDWMQTDWKCCGINKPDDWDMNIYFNSSAKALKSEEAGGVPFSCCVNSLDLQNYACGHRVRMGSKNIHDRIYTDGCLPKLQLWFNNNMLYVGVAIFVVGILQFMGICFAQDLRTDIYEQKIKWTRSGY</sequence>
<feature type="transmembrane region" description="Helical" evidence="6">
    <location>
        <begin position="97"/>
        <end position="119"/>
    </location>
</feature>
<evidence type="ECO:0000313" key="8">
    <source>
        <dbReference type="EMBL" id="CAD5220452.1"/>
    </source>
</evidence>
<keyword evidence="9" id="KW-1185">Reference proteome</keyword>
<dbReference type="OrthoDB" id="2014092at2759"/>
<comment type="similarity">
    <text evidence="2 6">Belongs to the tetraspanin (TM4SF) family.</text>
</comment>
<accession>A0A811KY26</accession>
<dbReference type="PANTHER" id="PTHR19282:SF431">
    <property type="entry name" value="TETRASPANIN 26A, ISOFORM B-RELATED"/>
    <property type="match status" value="1"/>
</dbReference>
<dbReference type="PRINTS" id="PR00259">
    <property type="entry name" value="TMFOUR"/>
</dbReference>
<dbReference type="InterPro" id="IPR008952">
    <property type="entry name" value="Tetraspanin_EC2_sf"/>
</dbReference>
<dbReference type="PANTHER" id="PTHR19282">
    <property type="entry name" value="TETRASPANIN"/>
    <property type="match status" value="1"/>
</dbReference>
<evidence type="ECO:0000256" key="3">
    <source>
        <dbReference type="ARBA" id="ARBA00022692"/>
    </source>
</evidence>
<evidence type="ECO:0000256" key="7">
    <source>
        <dbReference type="SAM" id="MobiDB-lite"/>
    </source>
</evidence>
<feature type="transmembrane region" description="Helical" evidence="6">
    <location>
        <begin position="52"/>
        <end position="77"/>
    </location>
</feature>
<dbReference type="Gene3D" id="1.10.1450.10">
    <property type="entry name" value="Tetraspanin"/>
    <property type="match status" value="1"/>
</dbReference>
<dbReference type="GO" id="GO:0005886">
    <property type="term" value="C:plasma membrane"/>
    <property type="evidence" value="ECO:0007669"/>
    <property type="project" value="TreeGrafter"/>
</dbReference>
<reference evidence="8" key="1">
    <citation type="submission" date="2020-09" db="EMBL/GenBank/DDBJ databases">
        <authorList>
            <person name="Kikuchi T."/>
        </authorList>
    </citation>
    <scope>NUCLEOTIDE SEQUENCE</scope>
    <source>
        <strain evidence="8">SH1</strain>
    </source>
</reference>
<evidence type="ECO:0000256" key="4">
    <source>
        <dbReference type="ARBA" id="ARBA00022989"/>
    </source>
</evidence>
<gene>
    <name evidence="8" type="ORF">BOKJ2_LOCUS8951</name>
</gene>
<dbReference type="Proteomes" id="UP000614601">
    <property type="component" value="Unassembled WGS sequence"/>
</dbReference>
<feature type="transmembrane region" description="Helical" evidence="6">
    <location>
        <begin position="126"/>
        <end position="149"/>
    </location>
</feature>
<keyword evidence="3 6" id="KW-0812">Transmembrane</keyword>
<feature type="transmembrane region" description="Helical" evidence="6">
    <location>
        <begin position="266"/>
        <end position="287"/>
    </location>
</feature>
<feature type="region of interest" description="Disordered" evidence="7">
    <location>
        <begin position="1"/>
        <end position="26"/>
    </location>
</feature>
<proteinExistence type="inferred from homology"/>
<protein>
    <recommendedName>
        <fullName evidence="6">Tetraspanin</fullName>
    </recommendedName>
</protein>
<evidence type="ECO:0000256" key="6">
    <source>
        <dbReference type="RuleBase" id="RU361218"/>
    </source>
</evidence>
<dbReference type="SUPFAM" id="SSF48652">
    <property type="entry name" value="Tetraspanin"/>
    <property type="match status" value="1"/>
</dbReference>
<dbReference type="EMBL" id="CAJFDH010000004">
    <property type="protein sequence ID" value="CAD5220452.1"/>
    <property type="molecule type" value="Genomic_DNA"/>
</dbReference>
<keyword evidence="4 6" id="KW-1133">Transmembrane helix</keyword>
<dbReference type="EMBL" id="CAJFCW020000004">
    <property type="protein sequence ID" value="CAG9113713.1"/>
    <property type="molecule type" value="Genomic_DNA"/>
</dbReference>
<dbReference type="Proteomes" id="UP000783686">
    <property type="component" value="Unassembled WGS sequence"/>
</dbReference>
<dbReference type="InterPro" id="IPR018499">
    <property type="entry name" value="Tetraspanin/Peripherin"/>
</dbReference>
<comment type="caution">
    <text evidence="8">The sequence shown here is derived from an EMBL/GenBank/DDBJ whole genome shotgun (WGS) entry which is preliminary data.</text>
</comment>
<comment type="subcellular location">
    <subcellularLocation>
        <location evidence="1 6">Membrane</location>
        <topology evidence="1 6">Multi-pass membrane protein</topology>
    </subcellularLocation>
</comment>
<organism evidence="8 9">
    <name type="scientific">Bursaphelenchus okinawaensis</name>
    <dbReference type="NCBI Taxonomy" id="465554"/>
    <lineage>
        <taxon>Eukaryota</taxon>
        <taxon>Metazoa</taxon>
        <taxon>Ecdysozoa</taxon>
        <taxon>Nematoda</taxon>
        <taxon>Chromadorea</taxon>
        <taxon>Rhabditida</taxon>
        <taxon>Tylenchina</taxon>
        <taxon>Tylenchomorpha</taxon>
        <taxon>Aphelenchoidea</taxon>
        <taxon>Aphelenchoididae</taxon>
        <taxon>Bursaphelenchus</taxon>
    </lineage>
</organism>
<keyword evidence="5 6" id="KW-0472">Membrane</keyword>
<dbReference type="InterPro" id="IPR000301">
    <property type="entry name" value="Tetraspanin_animals"/>
</dbReference>
<dbReference type="Pfam" id="PF00335">
    <property type="entry name" value="Tetraspanin"/>
    <property type="match status" value="1"/>
</dbReference>
<evidence type="ECO:0000313" key="9">
    <source>
        <dbReference type="Proteomes" id="UP000614601"/>
    </source>
</evidence>
<name>A0A811KY26_9BILA</name>
<evidence type="ECO:0000256" key="2">
    <source>
        <dbReference type="ARBA" id="ARBA00006840"/>
    </source>
</evidence>
<evidence type="ECO:0000256" key="5">
    <source>
        <dbReference type="ARBA" id="ARBA00023136"/>
    </source>
</evidence>
<evidence type="ECO:0000256" key="1">
    <source>
        <dbReference type="ARBA" id="ARBA00004141"/>
    </source>
</evidence>
<dbReference type="PIRSF" id="PIRSF002419">
    <property type="entry name" value="Tetraspanin"/>
    <property type="match status" value="1"/>
</dbReference>
<dbReference type="AlphaFoldDB" id="A0A811KY26"/>